<dbReference type="PANTHER" id="PTHR43798:SF33">
    <property type="entry name" value="HYDROLASE, PUTATIVE (AFU_ORTHOLOGUE AFUA_2G14860)-RELATED"/>
    <property type="match status" value="1"/>
</dbReference>
<name>A0A844YWH5_9SPHN</name>
<gene>
    <name evidence="2" type="ORF">GRI99_06600</name>
</gene>
<dbReference type="RefSeq" id="WP_160771238.1">
    <property type="nucleotide sequence ID" value="NZ_WTYV01000002.1"/>
</dbReference>
<dbReference type="AlphaFoldDB" id="A0A844YWH5"/>
<sequence>MTDQPWQDGHWTSADGLKLHYRDYAGPADRPALLCLPGLTRNARDFEPLAERFAGEWRIIAVDFRGRGDSDYAKDTATYVPATYVADMLAFMEQVQPGPVVTVGTSLGGIVSVLLANVAPQHFAGMIINDIGPVIEPAGLDRIRDHVGQGRSYPTWMHAARALKEMSGEIYPDYGVADWLRFAKRLMVITNGGRIGLDYDMRIAEPFAAAADQPPVDLWPMFGNLPPVPKLVLRGALSDLLSAETLKAMPKAMGQTQVLTVKRVGHVPTLEEPEVQAAIADLLEKVLVAQ</sequence>
<accession>A0A844YWH5</accession>
<comment type="caution">
    <text evidence="2">The sequence shown here is derived from an EMBL/GenBank/DDBJ whole genome shotgun (WGS) entry which is preliminary data.</text>
</comment>
<dbReference type="InterPro" id="IPR029058">
    <property type="entry name" value="AB_hydrolase_fold"/>
</dbReference>
<dbReference type="Proteomes" id="UP000466966">
    <property type="component" value="Unassembled WGS sequence"/>
</dbReference>
<dbReference type="InterPro" id="IPR000073">
    <property type="entry name" value="AB_hydrolase_1"/>
</dbReference>
<dbReference type="PANTHER" id="PTHR43798">
    <property type="entry name" value="MONOACYLGLYCEROL LIPASE"/>
    <property type="match status" value="1"/>
</dbReference>
<dbReference type="EMBL" id="WTYV01000002">
    <property type="protein sequence ID" value="MXO71308.1"/>
    <property type="molecule type" value="Genomic_DNA"/>
</dbReference>
<evidence type="ECO:0000313" key="2">
    <source>
        <dbReference type="EMBL" id="MXO71308.1"/>
    </source>
</evidence>
<protein>
    <submittedName>
        <fullName evidence="2">Alpha/beta fold hydrolase</fullName>
    </submittedName>
</protein>
<keyword evidence="3" id="KW-1185">Reference proteome</keyword>
<dbReference type="OrthoDB" id="9791366at2"/>
<dbReference type="InterPro" id="IPR050266">
    <property type="entry name" value="AB_hydrolase_sf"/>
</dbReference>
<reference evidence="2 3" key="1">
    <citation type="submission" date="2019-12" db="EMBL/GenBank/DDBJ databases">
        <title>Genomic-based taxomic classification of the family Erythrobacteraceae.</title>
        <authorList>
            <person name="Xu L."/>
        </authorList>
    </citation>
    <scope>NUCLEOTIDE SEQUENCE [LARGE SCALE GENOMIC DNA]</scope>
    <source>
        <strain evidence="2 3">M0322</strain>
    </source>
</reference>
<keyword evidence="2" id="KW-0378">Hydrolase</keyword>
<evidence type="ECO:0000313" key="3">
    <source>
        <dbReference type="Proteomes" id="UP000466966"/>
    </source>
</evidence>
<dbReference type="Gene3D" id="3.40.50.1820">
    <property type="entry name" value="alpha/beta hydrolase"/>
    <property type="match status" value="1"/>
</dbReference>
<evidence type="ECO:0000259" key="1">
    <source>
        <dbReference type="Pfam" id="PF12697"/>
    </source>
</evidence>
<feature type="domain" description="AB hydrolase-1" evidence="1">
    <location>
        <begin position="33"/>
        <end position="277"/>
    </location>
</feature>
<dbReference type="Pfam" id="PF12697">
    <property type="entry name" value="Abhydrolase_6"/>
    <property type="match status" value="1"/>
</dbReference>
<dbReference type="GO" id="GO:0016020">
    <property type="term" value="C:membrane"/>
    <property type="evidence" value="ECO:0007669"/>
    <property type="project" value="TreeGrafter"/>
</dbReference>
<proteinExistence type="predicted"/>
<dbReference type="GO" id="GO:0016787">
    <property type="term" value="F:hydrolase activity"/>
    <property type="evidence" value="ECO:0007669"/>
    <property type="project" value="UniProtKB-KW"/>
</dbReference>
<organism evidence="2 3">
    <name type="scientific">Alteraurantiacibacter buctensis</name>
    <dbReference type="NCBI Taxonomy" id="1503981"/>
    <lineage>
        <taxon>Bacteria</taxon>
        <taxon>Pseudomonadati</taxon>
        <taxon>Pseudomonadota</taxon>
        <taxon>Alphaproteobacteria</taxon>
        <taxon>Sphingomonadales</taxon>
        <taxon>Erythrobacteraceae</taxon>
        <taxon>Alteraurantiacibacter</taxon>
    </lineage>
</organism>
<dbReference type="SUPFAM" id="SSF53474">
    <property type="entry name" value="alpha/beta-Hydrolases"/>
    <property type="match status" value="1"/>
</dbReference>